<reference evidence="10" key="1">
    <citation type="submission" date="2022-03" db="EMBL/GenBank/DDBJ databases">
        <authorList>
            <person name="Martin C."/>
        </authorList>
    </citation>
    <scope>NUCLEOTIDE SEQUENCE</scope>
</reference>
<dbReference type="InterPro" id="IPR018630">
    <property type="entry name" value="Zwilch"/>
</dbReference>
<dbReference type="Pfam" id="PF09817">
    <property type="entry name" value="Zwilch"/>
    <property type="match status" value="1"/>
</dbReference>
<gene>
    <name evidence="10" type="ORF">OFUS_LOCUS14489</name>
</gene>
<dbReference type="PANTHER" id="PTHR15995">
    <property type="entry name" value="PROTEIN ZWILCH HOMOLOG"/>
    <property type="match status" value="1"/>
</dbReference>
<evidence type="ECO:0000256" key="5">
    <source>
        <dbReference type="ARBA" id="ARBA00022776"/>
    </source>
</evidence>
<dbReference type="EMBL" id="CAIIXF020000007">
    <property type="protein sequence ID" value="CAH1789069.1"/>
    <property type="molecule type" value="Genomic_DNA"/>
</dbReference>
<comment type="subcellular location">
    <subcellularLocation>
        <location evidence="1 9">Chromosome</location>
        <location evidence="1 9">Centromere</location>
        <location evidence="1 9">Kinetochore</location>
    </subcellularLocation>
</comment>
<dbReference type="Gene3D" id="6.20.270.10">
    <property type="match status" value="1"/>
</dbReference>
<protein>
    <recommendedName>
        <fullName evidence="9">Protein zwilch</fullName>
    </recommendedName>
</protein>
<dbReference type="Gene3D" id="1.20.58.730">
    <property type="match status" value="1"/>
</dbReference>
<comment type="subunit">
    <text evidence="9">Component of the RZZ complex.</text>
</comment>
<dbReference type="GO" id="GO:0007094">
    <property type="term" value="P:mitotic spindle assembly checkpoint signaling"/>
    <property type="evidence" value="ECO:0007669"/>
    <property type="project" value="UniProtKB-UniRule"/>
</dbReference>
<name>A0A8J1Y2V6_OWEFU</name>
<dbReference type="AlphaFoldDB" id="A0A8J1Y2V6"/>
<evidence type="ECO:0000256" key="2">
    <source>
        <dbReference type="ARBA" id="ARBA00009062"/>
    </source>
</evidence>
<dbReference type="Gene3D" id="1.10.287.1880">
    <property type="match status" value="1"/>
</dbReference>
<dbReference type="Proteomes" id="UP000749559">
    <property type="component" value="Unassembled WGS sequence"/>
</dbReference>
<comment type="caution">
    <text evidence="10">The sequence shown here is derived from an EMBL/GenBank/DDBJ whole genome shotgun (WGS) entry which is preliminary data.</text>
</comment>
<comment type="function">
    <text evidence="9">Essential component of the mitotic checkpoint, which prevents cells from prematurely exiting mitosis. Required for the assembly of the dynein-dynactin and MAD1-MAD2 complexes onto kinetochores. Its function related to the spindle assembly machinery is proposed to depend on its association in the mitotic RZZ complex.</text>
</comment>
<evidence type="ECO:0000313" key="10">
    <source>
        <dbReference type="EMBL" id="CAH1789069.1"/>
    </source>
</evidence>
<evidence type="ECO:0000313" key="11">
    <source>
        <dbReference type="Proteomes" id="UP000749559"/>
    </source>
</evidence>
<comment type="similarity">
    <text evidence="2 9">Belongs to the ZWILCH family.</text>
</comment>
<organism evidence="10 11">
    <name type="scientific">Owenia fusiformis</name>
    <name type="common">Polychaete worm</name>
    <dbReference type="NCBI Taxonomy" id="6347"/>
    <lineage>
        <taxon>Eukaryota</taxon>
        <taxon>Metazoa</taxon>
        <taxon>Spiralia</taxon>
        <taxon>Lophotrochozoa</taxon>
        <taxon>Annelida</taxon>
        <taxon>Polychaeta</taxon>
        <taxon>Sedentaria</taxon>
        <taxon>Canalipalpata</taxon>
        <taxon>Sabellida</taxon>
        <taxon>Oweniida</taxon>
        <taxon>Oweniidae</taxon>
        <taxon>Owenia</taxon>
    </lineage>
</organism>
<dbReference type="GO" id="GO:1990423">
    <property type="term" value="C:RZZ complex"/>
    <property type="evidence" value="ECO:0007669"/>
    <property type="project" value="UniProtKB-UniRule"/>
</dbReference>
<accession>A0A8J1Y2V6</accession>
<evidence type="ECO:0000256" key="8">
    <source>
        <dbReference type="ARBA" id="ARBA00023328"/>
    </source>
</evidence>
<feature type="non-terminal residue" evidence="10">
    <location>
        <position position="633"/>
    </location>
</feature>
<dbReference type="Gene3D" id="2.20.25.230">
    <property type="match status" value="1"/>
</dbReference>
<keyword evidence="11" id="KW-1185">Reference proteome</keyword>
<evidence type="ECO:0000256" key="6">
    <source>
        <dbReference type="ARBA" id="ARBA00022838"/>
    </source>
</evidence>
<evidence type="ECO:0000256" key="9">
    <source>
        <dbReference type="RuleBase" id="RU369076"/>
    </source>
</evidence>
<keyword evidence="4 9" id="KW-0132">Cell division</keyword>
<evidence type="ECO:0000256" key="3">
    <source>
        <dbReference type="ARBA" id="ARBA00022454"/>
    </source>
</evidence>
<evidence type="ECO:0000256" key="1">
    <source>
        <dbReference type="ARBA" id="ARBA00004629"/>
    </source>
</evidence>
<sequence length="633" mass="71115">QRSMSKENSKSSKTLARFIYVGHCGESLVMPSIELIELSDLFTRLCGAAKDVTTALTWENIELAVSTSEFNKIVEDVLPKDSDYIFAQSVHEYDSNASPRTERTNGYGKARFPSGDDTTFDQGGSPLKLQDFGNNHLDDSEHSNAGDSSTRGVRCRGVSALQARNLVSAYSMWNNPYMGETVENPLPLWVVCDGREPECIAYMGCHIGQGTDQFTCKTYIVTAEGAFIEQNLPQFAAITKFHNLGGNNNNIKTKCSVEYDLFGNNSNELILDQATQQSFGTIQVAWDKVTNMLQRPPMDSTATALLSVVSGDKRSTAYSLYKELTILQGFYQGLNEEGVSWAKQQPNKSTIRNLKQLIEGLKSSDNLKPEQENEKEDTELDSAVLKRITLEGRKDLDFTDRLWDVLIDCTSYVELVDCLNYVLKALRSGDLQPMVHKTNRTSLAKLVQDSYYNEIVLPTLEGDKPLQMLVEIGIEKLRQDYISIFVGKELAMMNNLECFINKSLSLKDQLMSLEKLHNTLELVVTLKTFINLPQQSLSIAAREALYHFQNNDVHPKHIFRVPIKSNQVGDKLESLQPRFWQAEICSEEDGEKVHTIVHISNTPSVSHVPMEKPVDQDAPHFYITKLSESLSVM</sequence>
<dbReference type="GO" id="GO:0051301">
    <property type="term" value="P:cell division"/>
    <property type="evidence" value="ECO:0007669"/>
    <property type="project" value="UniProtKB-UniRule"/>
</dbReference>
<keyword evidence="3 9" id="KW-0158">Chromosome</keyword>
<keyword evidence="8 9" id="KW-0137">Centromere</keyword>
<evidence type="ECO:0000256" key="4">
    <source>
        <dbReference type="ARBA" id="ARBA00022618"/>
    </source>
</evidence>
<keyword evidence="5 9" id="KW-0498">Mitosis</keyword>
<keyword evidence="7 9" id="KW-0131">Cell cycle</keyword>
<dbReference type="PANTHER" id="PTHR15995:SF1">
    <property type="entry name" value="PROTEIN ZWILCH HOMOLOG"/>
    <property type="match status" value="1"/>
</dbReference>
<dbReference type="GO" id="GO:0034501">
    <property type="term" value="P:protein localization to kinetochore"/>
    <property type="evidence" value="ECO:0007669"/>
    <property type="project" value="UniProtKB-UniRule"/>
</dbReference>
<proteinExistence type="inferred from homology"/>
<evidence type="ECO:0000256" key="7">
    <source>
        <dbReference type="ARBA" id="ARBA00023306"/>
    </source>
</evidence>
<keyword evidence="6 9" id="KW-0995">Kinetochore</keyword>
<dbReference type="OrthoDB" id="6285578at2759"/>